<dbReference type="Gene3D" id="2.40.50.140">
    <property type="entry name" value="Nucleic acid-binding proteins"/>
    <property type="match status" value="1"/>
</dbReference>
<dbReference type="Proteomes" id="UP001333102">
    <property type="component" value="Chromosome"/>
</dbReference>
<reference evidence="4" key="1">
    <citation type="submission" date="2023-12" db="EMBL/GenBank/DDBJ databases">
        <title>Novel isolates from deep terrestrial aquifers shed light on the physiology and ecology of the class Limnochordia.</title>
        <authorList>
            <person name="Karnachuk O.V."/>
            <person name="Lukina A.P."/>
            <person name="Avakyan M.R."/>
            <person name="Kadnikov V."/>
            <person name="Begmatov S."/>
            <person name="Beletsky A.V."/>
            <person name="Mardanov A.V."/>
            <person name="Ravin N.V."/>
        </authorList>
    </citation>
    <scope>NUCLEOTIDE SEQUENCE [LARGE SCALE GENOMIC DNA]</scope>
    <source>
        <strain evidence="4">LN</strain>
    </source>
</reference>
<evidence type="ECO:0000313" key="4">
    <source>
        <dbReference type="Proteomes" id="UP001333102"/>
    </source>
</evidence>
<dbReference type="SUPFAM" id="SSF109604">
    <property type="entry name" value="HD-domain/PDEase-like"/>
    <property type="match status" value="1"/>
</dbReference>
<dbReference type="InterPro" id="IPR006674">
    <property type="entry name" value="HD_domain"/>
</dbReference>
<dbReference type="RefSeq" id="WP_324668400.1">
    <property type="nucleotide sequence ID" value="NZ_CP141614.1"/>
</dbReference>
<dbReference type="InterPro" id="IPR004365">
    <property type="entry name" value="NA-bd_OB_tRNA"/>
</dbReference>
<dbReference type="SUPFAM" id="SSF50249">
    <property type="entry name" value="Nucleic acid-binding proteins"/>
    <property type="match status" value="1"/>
</dbReference>
<dbReference type="InterPro" id="IPR012340">
    <property type="entry name" value="NA-bd_OB-fold"/>
</dbReference>
<name>A0ABZ1BNQ6_9FIRM</name>
<feature type="domain" description="HD" evidence="2">
    <location>
        <begin position="166"/>
        <end position="288"/>
    </location>
</feature>
<organism evidence="3 4">
    <name type="scientific">Geochorda subterranea</name>
    <dbReference type="NCBI Taxonomy" id="3109564"/>
    <lineage>
        <taxon>Bacteria</taxon>
        <taxon>Bacillati</taxon>
        <taxon>Bacillota</taxon>
        <taxon>Limnochordia</taxon>
        <taxon>Limnochordales</taxon>
        <taxon>Geochordaceae</taxon>
        <taxon>Geochorda</taxon>
    </lineage>
</organism>
<dbReference type="Gene3D" id="1.10.3210.10">
    <property type="entry name" value="Hypothetical protein af1432"/>
    <property type="match status" value="1"/>
</dbReference>
<dbReference type="Pfam" id="PF01336">
    <property type="entry name" value="tRNA_anti-codon"/>
    <property type="match status" value="1"/>
</dbReference>
<accession>A0ABZ1BNQ6</accession>
<dbReference type="CDD" id="cd00077">
    <property type="entry name" value="HDc"/>
    <property type="match status" value="1"/>
</dbReference>
<dbReference type="InterPro" id="IPR003607">
    <property type="entry name" value="HD/PDEase_dom"/>
</dbReference>
<dbReference type="InterPro" id="IPR006675">
    <property type="entry name" value="HDIG_dom"/>
</dbReference>
<evidence type="ECO:0000259" key="2">
    <source>
        <dbReference type="PROSITE" id="PS51831"/>
    </source>
</evidence>
<keyword evidence="1" id="KW-0378">Hydrolase</keyword>
<dbReference type="PANTHER" id="PTHR37294:SF1">
    <property type="entry name" value="3'-5' EXORIBONUCLEASE YHAM"/>
    <property type="match status" value="1"/>
</dbReference>
<gene>
    <name evidence="3" type="ORF">VLY81_11840</name>
</gene>
<dbReference type="InterPro" id="IPR050798">
    <property type="entry name" value="YhaM_exoribonuc/phosphodiest"/>
</dbReference>
<dbReference type="NCBIfam" id="TIGR00277">
    <property type="entry name" value="HDIG"/>
    <property type="match status" value="1"/>
</dbReference>
<evidence type="ECO:0000313" key="3">
    <source>
        <dbReference type="EMBL" id="WRP14105.1"/>
    </source>
</evidence>
<dbReference type="CDD" id="cd04492">
    <property type="entry name" value="YhaM_OBF_like"/>
    <property type="match status" value="1"/>
</dbReference>
<keyword evidence="4" id="KW-1185">Reference proteome</keyword>
<evidence type="ECO:0000256" key="1">
    <source>
        <dbReference type="ARBA" id="ARBA00022801"/>
    </source>
</evidence>
<dbReference type="SMART" id="SM00471">
    <property type="entry name" value="HDc"/>
    <property type="match status" value="1"/>
</dbReference>
<dbReference type="Pfam" id="PF01966">
    <property type="entry name" value="HD"/>
    <property type="match status" value="1"/>
</dbReference>
<dbReference type="EMBL" id="CP141614">
    <property type="protein sequence ID" value="WRP14105.1"/>
    <property type="molecule type" value="Genomic_DNA"/>
</dbReference>
<sequence>MAKQQWIGSLRRGDAILDFFAAQDKVLATTSDNQRRYLRLRLGDRTGWLPALAWDNAVQLYEAFDNGDIVKVMGTVEEFRGRLQIRVHKLRVATAQDRVDLHDFLPVSRFPVRELLERLDSVIDGVQNPYLQHLLRLALGPQGEAREAFTRASAAKEVHHAYLGGLLEHVLEMVDVARALCALHPEYTDPDLVTAAVLLHDIGKLQEFEQQGHGFAYTRPGELLGHVFLGARWVEERARQVPGFPEGLLEELLHCILSHHGLLEHGAPVLPRTMNAWIVYLADDASAKLNQVRRLYERAGSGGGDGDGWSEYDPRLGIRAYTGFAQAPQGETA</sequence>
<dbReference type="PANTHER" id="PTHR37294">
    <property type="entry name" value="3'-5' EXORIBONUCLEASE YHAM"/>
    <property type="match status" value="1"/>
</dbReference>
<dbReference type="PROSITE" id="PS51831">
    <property type="entry name" value="HD"/>
    <property type="match status" value="1"/>
</dbReference>
<protein>
    <submittedName>
        <fullName evidence="3">HD domain-containing protein</fullName>
    </submittedName>
</protein>
<proteinExistence type="predicted"/>